<protein>
    <submittedName>
        <fullName evidence="2">Uncharacterized protein</fullName>
    </submittedName>
</protein>
<reference evidence="2 3" key="1">
    <citation type="journal article" date="2015" name="Genome Announc.">
        <title>Draft Genome Sequence and Gene Annotation of the Entomopathogenic Fungus Verticillium hemipterigenum.</title>
        <authorList>
            <person name="Horn F."/>
            <person name="Habel A."/>
            <person name="Scharf D.H."/>
            <person name="Dworschak J."/>
            <person name="Brakhage A.A."/>
            <person name="Guthke R."/>
            <person name="Hertweck C."/>
            <person name="Linde J."/>
        </authorList>
    </citation>
    <scope>NUCLEOTIDE SEQUENCE [LARGE SCALE GENOMIC DNA]</scope>
</reference>
<dbReference type="EMBL" id="CDHN01000005">
    <property type="protein sequence ID" value="CEJ93486.1"/>
    <property type="molecule type" value="Genomic_DNA"/>
</dbReference>
<dbReference type="Proteomes" id="UP000039046">
    <property type="component" value="Unassembled WGS sequence"/>
</dbReference>
<proteinExistence type="predicted"/>
<evidence type="ECO:0000313" key="2">
    <source>
        <dbReference type="EMBL" id="CEJ93486.1"/>
    </source>
</evidence>
<dbReference type="HOGENOM" id="CLU_1918538_0_0_1"/>
<accession>A0A0A1T8N9</accession>
<sequence length="132" mass="14268">MQVTSSAMLVFGLVASTSAAVTRDQLVPRDYPGAYVVAHESRDCSGPAVFLWKEGDTDSTHCRDVPAKPAIFSYWLDPGANKQLILVYNDKQCAVKGQSVTSAKGSPYCYHDNKAYAASIAINVDCNIWTGC</sequence>
<dbReference type="AlphaFoldDB" id="A0A0A1T8N9"/>
<evidence type="ECO:0000313" key="3">
    <source>
        <dbReference type="Proteomes" id="UP000039046"/>
    </source>
</evidence>
<evidence type="ECO:0000256" key="1">
    <source>
        <dbReference type="SAM" id="SignalP"/>
    </source>
</evidence>
<feature type="signal peptide" evidence="1">
    <location>
        <begin position="1"/>
        <end position="19"/>
    </location>
</feature>
<keyword evidence="3" id="KW-1185">Reference proteome</keyword>
<keyword evidence="1" id="KW-0732">Signal</keyword>
<feature type="chain" id="PRO_5001989949" evidence="1">
    <location>
        <begin position="20"/>
        <end position="132"/>
    </location>
</feature>
<name>A0A0A1T8N9_9HYPO</name>
<gene>
    <name evidence="2" type="ORF">VHEMI09069</name>
</gene>
<organism evidence="2 3">
    <name type="scientific">[Torrubiella] hemipterigena</name>
    <dbReference type="NCBI Taxonomy" id="1531966"/>
    <lineage>
        <taxon>Eukaryota</taxon>
        <taxon>Fungi</taxon>
        <taxon>Dikarya</taxon>
        <taxon>Ascomycota</taxon>
        <taxon>Pezizomycotina</taxon>
        <taxon>Sordariomycetes</taxon>
        <taxon>Hypocreomycetidae</taxon>
        <taxon>Hypocreales</taxon>
        <taxon>Clavicipitaceae</taxon>
        <taxon>Clavicipitaceae incertae sedis</taxon>
        <taxon>'Torrubiella' clade</taxon>
    </lineage>
</organism>